<reference evidence="9 10" key="1">
    <citation type="submission" date="2021-07" db="EMBL/GenBank/DDBJ databases">
        <authorList>
            <person name="So Y."/>
        </authorList>
    </citation>
    <scope>NUCLEOTIDE SEQUENCE [LARGE SCALE GENOMIC DNA]</scope>
    <source>
        <strain evidence="9 10">HJA6</strain>
    </source>
</reference>
<evidence type="ECO:0000256" key="4">
    <source>
        <dbReference type="ARBA" id="ARBA00023239"/>
    </source>
</evidence>
<dbReference type="EMBL" id="JAHYBZ010000004">
    <property type="protein sequence ID" value="MBW6399092.1"/>
    <property type="molecule type" value="Genomic_DNA"/>
</dbReference>
<dbReference type="InterPro" id="IPR006233">
    <property type="entry name" value="Cys_b_lyase_bac"/>
</dbReference>
<organism evidence="9 10">
    <name type="scientific">Roseomonas alba</name>
    <dbReference type="NCBI Taxonomy" id="2846776"/>
    <lineage>
        <taxon>Bacteria</taxon>
        <taxon>Pseudomonadati</taxon>
        <taxon>Pseudomonadota</taxon>
        <taxon>Alphaproteobacteria</taxon>
        <taxon>Acetobacterales</taxon>
        <taxon>Roseomonadaceae</taxon>
        <taxon>Roseomonas</taxon>
    </lineage>
</organism>
<evidence type="ECO:0000256" key="3">
    <source>
        <dbReference type="ARBA" id="ARBA00022898"/>
    </source>
</evidence>
<dbReference type="InterPro" id="IPR015422">
    <property type="entry name" value="PyrdxlP-dep_Trfase_small"/>
</dbReference>
<comment type="cofactor">
    <cofactor evidence="1 8">
        <name>pyridoxal 5'-phosphate</name>
        <dbReference type="ChEBI" id="CHEBI:597326"/>
    </cofactor>
</comment>
<dbReference type="PANTHER" id="PTHR43500:SF1">
    <property type="entry name" value="CYSTATHIONINE BETA-LYASE-RELATED"/>
    <property type="match status" value="1"/>
</dbReference>
<evidence type="ECO:0000256" key="5">
    <source>
        <dbReference type="ARBA" id="ARBA00046315"/>
    </source>
</evidence>
<proteinExistence type="inferred from homology"/>
<comment type="catalytic activity">
    <reaction evidence="6">
        <text>L,L-cystathionine + H2O = L-homocysteine + pyruvate + NH4(+)</text>
        <dbReference type="Rhea" id="RHEA:13965"/>
        <dbReference type="ChEBI" id="CHEBI:15361"/>
        <dbReference type="ChEBI" id="CHEBI:15377"/>
        <dbReference type="ChEBI" id="CHEBI:28938"/>
        <dbReference type="ChEBI" id="CHEBI:58161"/>
        <dbReference type="ChEBI" id="CHEBI:58199"/>
    </reaction>
</comment>
<comment type="similarity">
    <text evidence="2 8">Belongs to the trans-sulfuration enzymes family.</text>
</comment>
<gene>
    <name evidence="9" type="primary">metC</name>
    <name evidence="9" type="ORF">KPL78_14615</name>
</gene>
<dbReference type="NCBIfam" id="TIGR01324">
    <property type="entry name" value="cysta_beta_ly_B"/>
    <property type="match status" value="1"/>
</dbReference>
<keyword evidence="10" id="KW-1185">Reference proteome</keyword>
<keyword evidence="4 9" id="KW-0456">Lyase</keyword>
<evidence type="ECO:0000256" key="8">
    <source>
        <dbReference type="RuleBase" id="RU362118"/>
    </source>
</evidence>
<protein>
    <submittedName>
        <fullName evidence="9">Cystathionine beta-lyase</fullName>
        <ecNumber evidence="9">4.4.1.8</ecNumber>
    </submittedName>
</protein>
<comment type="caution">
    <text evidence="9">The sequence shown here is derived from an EMBL/GenBank/DDBJ whole genome shotgun (WGS) entry which is preliminary data.</text>
</comment>
<dbReference type="InterPro" id="IPR054542">
    <property type="entry name" value="Cys_met_metab_PP"/>
</dbReference>
<dbReference type="PIRSF" id="PIRSF001434">
    <property type="entry name" value="CGS"/>
    <property type="match status" value="1"/>
</dbReference>
<dbReference type="PROSITE" id="PS00868">
    <property type="entry name" value="CYS_MET_METAB_PP"/>
    <property type="match status" value="1"/>
</dbReference>
<accession>A0ABS7ABE6</accession>
<dbReference type="GO" id="GO:0016829">
    <property type="term" value="F:lyase activity"/>
    <property type="evidence" value="ECO:0007669"/>
    <property type="project" value="UniProtKB-KW"/>
</dbReference>
<sequence length="388" mass="41410">MQDTEAAETLLCHVARESGAQPHAVNPSVVHASTILFPTLAAFEARKSARLRYGRRGTATSFALEDAVSALEGAAGTVLAPSGASAIAAALLAFAEPGRHVLVPDNVYGPCRHGCEDLLRRFGVEVTYYDPVIGGGIAALLRPETRLIWLESPGSQTFEVQDIPAILAQTRPRGIVSVIDNTWSGGLFLKPLAMGVDISLQAATKYISGHSDLMLGTLACAATVHDRVRAHAQRLGLCVGPDDAYLALRGLRTLAVRMRQHHETGLTLAAWLAARPEVARVMHPGLPDDPGHGLWRAQFTGASGLFGFVLNPVEKPRLAAMMDGLRLFGMGSSWGGYESLLIPTNPAALRSATRWAPEGQTMRLHAGLERAEDLIADLEQGFVRLGGE</sequence>
<evidence type="ECO:0000313" key="9">
    <source>
        <dbReference type="EMBL" id="MBW6399092.1"/>
    </source>
</evidence>
<dbReference type="SUPFAM" id="SSF53383">
    <property type="entry name" value="PLP-dependent transferases"/>
    <property type="match status" value="1"/>
</dbReference>
<evidence type="ECO:0000313" key="10">
    <source>
        <dbReference type="Proteomes" id="UP001196565"/>
    </source>
</evidence>
<dbReference type="InterPro" id="IPR015424">
    <property type="entry name" value="PyrdxlP-dep_Trfase"/>
</dbReference>
<dbReference type="EC" id="4.4.1.8" evidence="9"/>
<evidence type="ECO:0000256" key="2">
    <source>
        <dbReference type="ARBA" id="ARBA00009077"/>
    </source>
</evidence>
<comment type="pathway">
    <text evidence="5">Amino-acid biosynthesis; L-methionine biosynthesis via de novo pathway; L-homocysteine from L-cystathionine: step 1/1.</text>
</comment>
<comment type="catalytic activity">
    <reaction evidence="7">
        <text>an S-substituted L-cysteine + H2O = a thiol + pyruvate + NH4(+)</text>
        <dbReference type="Rhea" id="RHEA:18121"/>
        <dbReference type="ChEBI" id="CHEBI:15361"/>
        <dbReference type="ChEBI" id="CHEBI:15377"/>
        <dbReference type="ChEBI" id="CHEBI:28938"/>
        <dbReference type="ChEBI" id="CHEBI:29256"/>
        <dbReference type="ChEBI" id="CHEBI:58717"/>
        <dbReference type="EC" id="4.4.1.13"/>
    </reaction>
</comment>
<evidence type="ECO:0000256" key="6">
    <source>
        <dbReference type="ARBA" id="ARBA00047517"/>
    </source>
</evidence>
<dbReference type="Gene3D" id="3.90.1150.10">
    <property type="entry name" value="Aspartate Aminotransferase, domain 1"/>
    <property type="match status" value="1"/>
</dbReference>
<dbReference type="Gene3D" id="3.40.640.10">
    <property type="entry name" value="Type I PLP-dependent aspartate aminotransferase-like (Major domain)"/>
    <property type="match status" value="1"/>
</dbReference>
<dbReference type="InterPro" id="IPR015421">
    <property type="entry name" value="PyrdxlP-dep_Trfase_major"/>
</dbReference>
<dbReference type="PANTHER" id="PTHR43500">
    <property type="entry name" value="CYSTATHIONINE BETA-LYASE-RELATED"/>
    <property type="match status" value="1"/>
</dbReference>
<dbReference type="InterPro" id="IPR000277">
    <property type="entry name" value="Cys/Met-Metab_PyrdxlP-dep_enz"/>
</dbReference>
<keyword evidence="3 8" id="KW-0663">Pyridoxal phosphate</keyword>
<dbReference type="Pfam" id="PF01053">
    <property type="entry name" value="Cys_Met_Meta_PP"/>
    <property type="match status" value="1"/>
</dbReference>
<evidence type="ECO:0000256" key="7">
    <source>
        <dbReference type="ARBA" id="ARBA00047625"/>
    </source>
</evidence>
<name>A0ABS7ABE6_9PROT</name>
<evidence type="ECO:0000256" key="1">
    <source>
        <dbReference type="ARBA" id="ARBA00001933"/>
    </source>
</evidence>
<dbReference type="Proteomes" id="UP001196565">
    <property type="component" value="Unassembled WGS sequence"/>
</dbReference>